<feature type="region of interest" description="Disordered" evidence="6">
    <location>
        <begin position="477"/>
        <end position="508"/>
    </location>
</feature>
<evidence type="ECO:0000259" key="8">
    <source>
        <dbReference type="Pfam" id="PF22600"/>
    </source>
</evidence>
<comment type="cofactor">
    <cofactor evidence="1">
        <name>Mn(2+)</name>
        <dbReference type="ChEBI" id="CHEBI:29035"/>
    </cofactor>
</comment>
<feature type="domain" description="Poly(A) RNA polymerase mitochondrial-like central palm" evidence="8">
    <location>
        <begin position="127"/>
        <end position="261"/>
    </location>
</feature>
<comment type="caution">
    <text evidence="9">The sequence shown here is derived from an EMBL/GenBank/DDBJ whole genome shotgun (WGS) entry which is preliminary data.</text>
</comment>
<keyword evidence="5" id="KW-0460">Magnesium</keyword>
<evidence type="ECO:0000313" key="9">
    <source>
        <dbReference type="EMBL" id="CAF4070955.1"/>
    </source>
</evidence>
<dbReference type="InterPro" id="IPR002058">
    <property type="entry name" value="PAP_assoc"/>
</dbReference>
<evidence type="ECO:0000256" key="1">
    <source>
        <dbReference type="ARBA" id="ARBA00001936"/>
    </source>
</evidence>
<evidence type="ECO:0000256" key="6">
    <source>
        <dbReference type="SAM" id="MobiDB-lite"/>
    </source>
</evidence>
<organism evidence="9 10">
    <name type="scientific">Adineta steineri</name>
    <dbReference type="NCBI Taxonomy" id="433720"/>
    <lineage>
        <taxon>Eukaryota</taxon>
        <taxon>Metazoa</taxon>
        <taxon>Spiralia</taxon>
        <taxon>Gnathifera</taxon>
        <taxon>Rotifera</taxon>
        <taxon>Eurotatoria</taxon>
        <taxon>Bdelloidea</taxon>
        <taxon>Adinetida</taxon>
        <taxon>Adinetidae</taxon>
        <taxon>Adineta</taxon>
    </lineage>
</organism>
<dbReference type="InterPro" id="IPR054708">
    <property type="entry name" value="MTPAP-like_central"/>
</dbReference>
<dbReference type="SUPFAM" id="SSF81631">
    <property type="entry name" value="PAP/OAS1 substrate-binding domain"/>
    <property type="match status" value="1"/>
</dbReference>
<dbReference type="Gene3D" id="3.30.460.10">
    <property type="entry name" value="Beta Polymerase, domain 2"/>
    <property type="match status" value="1"/>
</dbReference>
<feature type="domain" description="PAP-associated" evidence="7">
    <location>
        <begin position="362"/>
        <end position="413"/>
    </location>
</feature>
<sequence>MFNQTQVDDEHFNKHQTEALHGEHNQQNQRIELLPINTSPDESHSHLLERLVISTIPVEQTTTDNIVSYSVSSHDMQAENFGAEKGAPSVCIICCKNSHTQSECPELSLPKITNLPCLSREWHDVLSRICRQVTDEYKATRKDINHRKEILQYLQSEFQKCYPSCCAHAYGSSDNGFALRQSDLDICVELKDNDKESSITILGNLYQKIKSNSSMFINVEFVSDTRIPVIRLIHSQSDIEIDISLNNLLALENTRLLKTYTKIDSRVSELGYMLKCLTKTCDIADVSRGTLSSYAYILMLIHFLQQIQPPILPVLQQLSDDSSQENGNVRSCEKWNVYFYDNLSNLKQVWINKNGRNVLTSAELWIAFLRYYTEQFNYRENIVTIRQLQPLNRHEKGWFHQTIAIEDPFILTHNLADRLSLQKWALIRRVFVRARAQFGTPWNDIDIRQNKLSWISDYLFDIYILCPENAERSYYDQYTTKNNKQDQQSEPTPLMGTQNQGIKSSKRR</sequence>
<accession>A0A819T8B9</accession>
<evidence type="ECO:0000259" key="7">
    <source>
        <dbReference type="Pfam" id="PF03828"/>
    </source>
</evidence>
<evidence type="ECO:0000313" key="10">
    <source>
        <dbReference type="Proteomes" id="UP000663868"/>
    </source>
</evidence>
<evidence type="ECO:0000256" key="4">
    <source>
        <dbReference type="ARBA" id="ARBA00022723"/>
    </source>
</evidence>
<proteinExistence type="predicted"/>
<dbReference type="AlphaFoldDB" id="A0A819T8B9"/>
<dbReference type="PANTHER" id="PTHR12271">
    <property type="entry name" value="POLY A POLYMERASE CID PAP -RELATED"/>
    <property type="match status" value="1"/>
</dbReference>
<dbReference type="GO" id="GO:0031123">
    <property type="term" value="P:RNA 3'-end processing"/>
    <property type="evidence" value="ECO:0007669"/>
    <property type="project" value="TreeGrafter"/>
</dbReference>
<gene>
    <name evidence="9" type="ORF">KXQ929_LOCUS32739</name>
</gene>
<evidence type="ECO:0000256" key="5">
    <source>
        <dbReference type="ARBA" id="ARBA00022842"/>
    </source>
</evidence>
<dbReference type="SUPFAM" id="SSF81301">
    <property type="entry name" value="Nucleotidyltransferase"/>
    <property type="match status" value="1"/>
</dbReference>
<reference evidence="9" key="1">
    <citation type="submission" date="2021-02" db="EMBL/GenBank/DDBJ databases">
        <authorList>
            <person name="Nowell W R."/>
        </authorList>
    </citation>
    <scope>NUCLEOTIDE SEQUENCE</scope>
</reference>
<dbReference type="Pfam" id="PF03828">
    <property type="entry name" value="PAP_assoc"/>
    <property type="match status" value="1"/>
</dbReference>
<dbReference type="CDD" id="cd05402">
    <property type="entry name" value="NT_PAP_TUTase"/>
    <property type="match status" value="1"/>
</dbReference>
<name>A0A819T8B9_9BILA</name>
<keyword evidence="3" id="KW-0808">Transferase</keyword>
<dbReference type="PANTHER" id="PTHR12271:SF66">
    <property type="entry name" value="TERMINAL URIDYLYLTRANSFERASE TAILOR"/>
    <property type="match status" value="1"/>
</dbReference>
<protein>
    <submittedName>
        <fullName evidence="9">Uncharacterized protein</fullName>
    </submittedName>
</protein>
<dbReference type="GO" id="GO:0050265">
    <property type="term" value="F:RNA uridylyltransferase activity"/>
    <property type="evidence" value="ECO:0007669"/>
    <property type="project" value="TreeGrafter"/>
</dbReference>
<dbReference type="Proteomes" id="UP000663868">
    <property type="component" value="Unassembled WGS sequence"/>
</dbReference>
<dbReference type="InterPro" id="IPR043519">
    <property type="entry name" value="NT_sf"/>
</dbReference>
<dbReference type="GO" id="GO:0046872">
    <property type="term" value="F:metal ion binding"/>
    <property type="evidence" value="ECO:0007669"/>
    <property type="project" value="UniProtKB-KW"/>
</dbReference>
<dbReference type="EMBL" id="CAJOBB010004033">
    <property type="protein sequence ID" value="CAF4070955.1"/>
    <property type="molecule type" value="Genomic_DNA"/>
</dbReference>
<dbReference type="Pfam" id="PF22600">
    <property type="entry name" value="MTPAP-like_central"/>
    <property type="match status" value="1"/>
</dbReference>
<evidence type="ECO:0000256" key="2">
    <source>
        <dbReference type="ARBA" id="ARBA00001946"/>
    </source>
</evidence>
<comment type="cofactor">
    <cofactor evidence="2">
        <name>Mg(2+)</name>
        <dbReference type="ChEBI" id="CHEBI:18420"/>
    </cofactor>
</comment>
<dbReference type="Gene3D" id="1.10.1410.10">
    <property type="match status" value="1"/>
</dbReference>
<keyword evidence="4" id="KW-0479">Metal-binding</keyword>
<evidence type="ECO:0000256" key="3">
    <source>
        <dbReference type="ARBA" id="ARBA00022679"/>
    </source>
</evidence>